<dbReference type="InterPro" id="IPR024370">
    <property type="entry name" value="PBP_domain"/>
</dbReference>
<evidence type="ECO:0000256" key="2">
    <source>
        <dbReference type="SAM" id="MobiDB-lite"/>
    </source>
</evidence>
<keyword evidence="1" id="KW-0732">Signal</keyword>
<organism evidence="4 5">
    <name type="scientific">Nocardioides soli</name>
    <dbReference type="NCBI Taxonomy" id="1036020"/>
    <lineage>
        <taxon>Bacteria</taxon>
        <taxon>Bacillati</taxon>
        <taxon>Actinomycetota</taxon>
        <taxon>Actinomycetes</taxon>
        <taxon>Propionibacteriales</taxon>
        <taxon>Nocardioidaceae</taxon>
        <taxon>Nocardioides</taxon>
    </lineage>
</organism>
<dbReference type="AlphaFoldDB" id="A0A7W4VWA7"/>
<dbReference type="EMBL" id="JACHWR010000002">
    <property type="protein sequence ID" value="MBB3042952.1"/>
    <property type="molecule type" value="Genomic_DNA"/>
</dbReference>
<evidence type="ECO:0000313" key="5">
    <source>
        <dbReference type="Proteomes" id="UP000589626"/>
    </source>
</evidence>
<reference evidence="4 5" key="1">
    <citation type="submission" date="2020-08" db="EMBL/GenBank/DDBJ databases">
        <title>Sequencing the genomes of 1000 actinobacteria strains.</title>
        <authorList>
            <person name="Klenk H.-P."/>
        </authorList>
    </citation>
    <scope>NUCLEOTIDE SEQUENCE [LARGE SCALE GENOMIC DNA]</scope>
    <source>
        <strain evidence="4 5">DSM 105498</strain>
    </source>
</reference>
<name>A0A7W4VWA7_9ACTN</name>
<evidence type="ECO:0000259" key="3">
    <source>
        <dbReference type="Pfam" id="PF12849"/>
    </source>
</evidence>
<dbReference type="Gene3D" id="3.40.190.10">
    <property type="entry name" value="Periplasmic binding protein-like II"/>
    <property type="match status" value="3"/>
</dbReference>
<proteinExistence type="predicted"/>
<feature type="region of interest" description="Disordered" evidence="2">
    <location>
        <begin position="1"/>
        <end position="20"/>
    </location>
</feature>
<keyword evidence="5" id="KW-1185">Reference proteome</keyword>
<dbReference type="Proteomes" id="UP000589626">
    <property type="component" value="Unassembled WGS sequence"/>
</dbReference>
<evidence type="ECO:0000313" key="4">
    <source>
        <dbReference type="EMBL" id="MBB3042952.1"/>
    </source>
</evidence>
<dbReference type="PANTHER" id="PTHR30570">
    <property type="entry name" value="PERIPLASMIC PHOSPHATE BINDING COMPONENT OF PHOSPHATE ABC TRANSPORTER"/>
    <property type="match status" value="1"/>
</dbReference>
<feature type="domain" description="PBP" evidence="3">
    <location>
        <begin position="78"/>
        <end position="432"/>
    </location>
</feature>
<accession>A0A7W4VWA7</accession>
<sequence length="499" mass="54378">MTGQTTSRTMGRARTTRPGRRAAVATALAGVLVLSACSHDDGTDATDLVAQAQSDQYEQEQARQTRIKEANAGLPDRPRGEIAIDGTSTISLTPGEVDRYQATGTDTVVDLADNGEEEAFQRLCSGKVDIVSSLRPISRSEWDACQAVGLDVVQFQVASDAIVIAIKSESDVGGDCLTTDQVQEIWRAGSPITNWSQVGLDDVPLKVGGPLLDSTDFQVFGKSVLGSLAPALTDVRSDYFTYDDFDEALRFLNGGRDKIRHSFRYPELARARGLRKSELETERQVFLDARSELEVALAERAKGIRDKRSAADRAADQARVDAARVAAQEARADLLAARARFQRANQRLGGATEAKRLVDGTLGHVIYARFSDYEVFEDQLRPFEITRPDGRRNCVFPSQQTITDGEYPFASQMLITTTTRSLARSEVKEFIRHYLNESQAAAADARLVPLPDETLRAELAWLDGTREPVLVVPAEGGETTTTDPKASEGASQGPAEPAR</sequence>
<feature type="region of interest" description="Disordered" evidence="2">
    <location>
        <begin position="474"/>
        <end position="499"/>
    </location>
</feature>
<protein>
    <submittedName>
        <fullName evidence="4">ABC-type phosphate transport system substrate-binding protein</fullName>
    </submittedName>
</protein>
<dbReference type="PANTHER" id="PTHR30570:SF1">
    <property type="entry name" value="PHOSPHATE-BINDING PROTEIN PSTS"/>
    <property type="match status" value="1"/>
</dbReference>
<gene>
    <name evidence="4" type="ORF">FHU40_002770</name>
</gene>
<comment type="caution">
    <text evidence="4">The sequence shown here is derived from an EMBL/GenBank/DDBJ whole genome shotgun (WGS) entry which is preliminary data.</text>
</comment>
<evidence type="ECO:0000256" key="1">
    <source>
        <dbReference type="ARBA" id="ARBA00022729"/>
    </source>
</evidence>
<dbReference type="SUPFAM" id="SSF53850">
    <property type="entry name" value="Periplasmic binding protein-like II"/>
    <property type="match status" value="2"/>
</dbReference>
<dbReference type="RefSeq" id="WP_183592860.1">
    <property type="nucleotide sequence ID" value="NZ_JACHWR010000002.1"/>
</dbReference>
<dbReference type="InterPro" id="IPR050811">
    <property type="entry name" value="Phosphate_ABC_transporter"/>
</dbReference>
<dbReference type="Pfam" id="PF12849">
    <property type="entry name" value="PBP_like_2"/>
    <property type="match status" value="1"/>
</dbReference>